<evidence type="ECO:0000259" key="5">
    <source>
        <dbReference type="PROSITE" id="PS50122"/>
    </source>
</evidence>
<dbReference type="Pfam" id="PF01339">
    <property type="entry name" value="CheB_methylest"/>
    <property type="match status" value="1"/>
</dbReference>
<dbReference type="PANTHER" id="PTHR24422:SF27">
    <property type="entry name" value="PROTEIN-GLUTAMATE O-METHYLTRANSFERASE"/>
    <property type="match status" value="1"/>
</dbReference>
<dbReference type="Pfam" id="PF13596">
    <property type="entry name" value="PAS_10"/>
    <property type="match status" value="1"/>
</dbReference>
<dbReference type="Proteomes" id="UP000255326">
    <property type="component" value="Unassembled WGS sequence"/>
</dbReference>
<feature type="active site" evidence="1">
    <location>
        <position position="137"/>
    </location>
</feature>
<feature type="domain" description="CheB-type methylesterase" evidence="5">
    <location>
        <begin position="5"/>
        <end position="194"/>
    </location>
</feature>
<keyword evidence="1" id="KW-0145">Chemotaxis</keyword>
<evidence type="ECO:0000259" key="4">
    <source>
        <dbReference type="PROSITE" id="PS50113"/>
    </source>
</evidence>
<dbReference type="GO" id="GO:0008757">
    <property type="term" value="F:S-adenosylmethionine-dependent methyltransferase activity"/>
    <property type="evidence" value="ECO:0007669"/>
    <property type="project" value="InterPro"/>
</dbReference>
<reference evidence="7 8" key="1">
    <citation type="submission" date="2018-07" db="EMBL/GenBank/DDBJ databases">
        <title>Genomic Encyclopedia of Type Strains, Phase IV (KMG-IV): sequencing the most valuable type-strain genomes for metagenomic binning, comparative biology and taxonomic classification.</title>
        <authorList>
            <person name="Goeker M."/>
        </authorList>
    </citation>
    <scope>NUCLEOTIDE SEQUENCE [LARGE SCALE GENOMIC DNA]</scope>
    <source>
        <strain evidence="7 8">DSM 25281</strain>
    </source>
</reference>
<dbReference type="Gene3D" id="3.40.50.150">
    <property type="entry name" value="Vaccinia Virus protein VP39"/>
    <property type="match status" value="1"/>
</dbReference>
<protein>
    <submittedName>
        <fullName evidence="7">Two-component system CheB/CheR fusion protein</fullName>
    </submittedName>
</protein>
<dbReference type="InterPro" id="IPR000780">
    <property type="entry name" value="CheR_MeTrfase"/>
</dbReference>
<dbReference type="InterPro" id="IPR022642">
    <property type="entry name" value="CheR_C"/>
</dbReference>
<dbReference type="InterPro" id="IPR029063">
    <property type="entry name" value="SAM-dependent_MTases_sf"/>
</dbReference>
<dbReference type="Pfam" id="PF01739">
    <property type="entry name" value="CheR"/>
    <property type="match status" value="1"/>
</dbReference>
<dbReference type="PANTHER" id="PTHR24422">
    <property type="entry name" value="CHEMOTAXIS PROTEIN METHYLTRANSFERASE"/>
    <property type="match status" value="1"/>
</dbReference>
<keyword evidence="2" id="KW-0175">Coiled coil</keyword>
<dbReference type="InterPro" id="IPR000673">
    <property type="entry name" value="Sig_transdc_resp-reg_Me-estase"/>
</dbReference>
<dbReference type="Gene3D" id="3.40.50.180">
    <property type="entry name" value="Methylesterase CheB, C-terminal domain"/>
    <property type="match status" value="1"/>
</dbReference>
<evidence type="ECO:0000259" key="6">
    <source>
        <dbReference type="PROSITE" id="PS50123"/>
    </source>
</evidence>
<dbReference type="Pfam" id="PF03705">
    <property type="entry name" value="CheR_N"/>
    <property type="match status" value="1"/>
</dbReference>
<dbReference type="SUPFAM" id="SSF47757">
    <property type="entry name" value="Chemotaxis receptor methyltransferase CheR, N-terminal domain"/>
    <property type="match status" value="1"/>
</dbReference>
<dbReference type="Pfam" id="PF13426">
    <property type="entry name" value="PAS_9"/>
    <property type="match status" value="1"/>
</dbReference>
<dbReference type="SUPFAM" id="SSF53335">
    <property type="entry name" value="S-adenosyl-L-methionine-dependent methyltransferases"/>
    <property type="match status" value="1"/>
</dbReference>
<feature type="domain" description="PAC" evidence="4">
    <location>
        <begin position="907"/>
        <end position="959"/>
    </location>
</feature>
<dbReference type="Gene3D" id="3.30.450.20">
    <property type="entry name" value="PAS domain"/>
    <property type="match status" value="2"/>
</dbReference>
<dbReference type="EMBL" id="QQAY01000005">
    <property type="protein sequence ID" value="RDI42283.1"/>
    <property type="molecule type" value="Genomic_DNA"/>
</dbReference>
<sequence>MTIDTKASTAIIGIGASAGGLEAIEQFFHSMEDGQFFSFVVVQHLSPNYRSYMPELLKKATDMDIITAEDGMTISEKTIYLCPPSFYITVDSNRKIKLAPYPSSRSPHFPIDELFESMAHQLKEKAVGIVFSGNGSDGTRGLKSIREAGGLCIAQDDSAKYRDMPLSAREEGVVDFVLSPDEIPQNLLSHFNYKSYIFSDDILSEIFFLLNKSTNVDFSQYKLNSVKRRIERRMNLCERKFYSAEDYKQFLLENPGEVKKLKEDLLIGVTHFFRDKPAFEYLEKEVFPKLVEEKKKNHSKSIRVWVAACSTGQEAYSIAMLLNEELIKQQMDIQVQIFATDVDKNAIKTASLGRFNKQIIATVPQSFQTKYFERDKEDYVIKKDIRKMIVFAPHNITKDSPFVDLDMVSCRNVLIYFQPELQQRVLSLFHFALKENGYLFLGPSETLGRLSNLFGTLNSKWNIFSNTSMDRGQISNGLAKQARGGAPGSADARLAEKYTSYKAYNHANDFPTMLLDEMLEACVILDDESEVIFSSSKAQQYLSFPKNKSNFNIHHIVPTSLSVVIGAAIKKVKETHEEASFENIEVRYKDHREYCLNLVVKPVFKTDSGFRNIGIFFEEKKVEFLKKEYKAYPYDPEFLIHQRINEMEQELYLTKQHLQSTIEELETSNEELQSTNEELIAANEELQSTNEELQSVNEELITVNNEYEKKIEELIQLNNDMDNLLINTKIATIFLDKEFHIKQFTPEATNVFYLMERDIGRPIHHISHVLKYENFLRDLEDVLLNPYTVENEVQSTTGKWYSIKIMPYRTSENFIEGIVITVQDITELKVIDKNFAMSVNALEQMGSRIIVTDMEGAVTHANQSFCDFAGSSEDELTGAFIGEICGGHFQNTGFLNHWQIAKEGSRWNGELSYENTSGEETCEYLIIAPLLDENGTIVQVMTIGTDITDRRKEQEHLFKSEVVSMITQVAIAEQDSIKIPLDKITKRVVPSILTSRSNESANPVEGAISQWLLATDPGAVK</sequence>
<dbReference type="GO" id="GO:0006935">
    <property type="term" value="P:chemotaxis"/>
    <property type="evidence" value="ECO:0007669"/>
    <property type="project" value="UniProtKB-UniRule"/>
</dbReference>
<dbReference type="GO" id="GO:0005737">
    <property type="term" value="C:cytoplasm"/>
    <property type="evidence" value="ECO:0007669"/>
    <property type="project" value="InterPro"/>
</dbReference>
<comment type="caution">
    <text evidence="7">The sequence shown here is derived from an EMBL/GenBank/DDBJ whole genome shotgun (WGS) entry which is preliminary data.</text>
</comment>
<dbReference type="GO" id="GO:0000156">
    <property type="term" value="F:phosphorelay response regulator activity"/>
    <property type="evidence" value="ECO:0007669"/>
    <property type="project" value="InterPro"/>
</dbReference>
<feature type="domain" description="PAS" evidence="3">
    <location>
        <begin position="834"/>
        <end position="878"/>
    </location>
</feature>
<evidence type="ECO:0000256" key="2">
    <source>
        <dbReference type="SAM" id="Coils"/>
    </source>
</evidence>
<dbReference type="PRINTS" id="PR00996">
    <property type="entry name" value="CHERMTFRASE"/>
</dbReference>
<feature type="active site" evidence="1">
    <location>
        <position position="44"/>
    </location>
</feature>
<dbReference type="RefSeq" id="WP_114745668.1">
    <property type="nucleotide sequence ID" value="NZ_QQAY01000005.1"/>
</dbReference>
<dbReference type="PROSITE" id="PS50123">
    <property type="entry name" value="CHER"/>
    <property type="match status" value="1"/>
</dbReference>
<dbReference type="InterPro" id="IPR035909">
    <property type="entry name" value="CheB_C"/>
</dbReference>
<dbReference type="SUPFAM" id="SSF52738">
    <property type="entry name" value="Methylesterase CheB, C-terminal domain"/>
    <property type="match status" value="1"/>
</dbReference>
<feature type="coiled-coil region" evidence="2">
    <location>
        <begin position="655"/>
        <end position="727"/>
    </location>
</feature>
<gene>
    <name evidence="7" type="ORF">DFR59_105124</name>
</gene>
<accession>A0A370GK11</accession>
<dbReference type="GO" id="GO:0008984">
    <property type="term" value="F:protein-glutamate methylesterase activity"/>
    <property type="evidence" value="ECO:0007669"/>
    <property type="project" value="InterPro"/>
</dbReference>
<evidence type="ECO:0000256" key="1">
    <source>
        <dbReference type="PROSITE-ProRule" id="PRU00050"/>
    </source>
</evidence>
<proteinExistence type="predicted"/>
<dbReference type="SMART" id="SM00138">
    <property type="entry name" value="MeTrc"/>
    <property type="match status" value="1"/>
</dbReference>
<dbReference type="InterPro" id="IPR050903">
    <property type="entry name" value="Bact_Chemotaxis_MeTrfase"/>
</dbReference>
<dbReference type="InterPro" id="IPR000700">
    <property type="entry name" value="PAS-assoc_C"/>
</dbReference>
<dbReference type="PROSITE" id="PS50122">
    <property type="entry name" value="CHEB"/>
    <property type="match status" value="1"/>
</dbReference>
<dbReference type="InterPro" id="IPR000014">
    <property type="entry name" value="PAS"/>
</dbReference>
<keyword evidence="8" id="KW-1185">Reference proteome</keyword>
<dbReference type="OrthoDB" id="9816309at2"/>
<dbReference type="InterPro" id="IPR022641">
    <property type="entry name" value="CheR_N"/>
</dbReference>
<name>A0A370GK11_9BACI</name>
<dbReference type="SMART" id="SM00091">
    <property type="entry name" value="PAS"/>
    <property type="match status" value="3"/>
</dbReference>
<dbReference type="AlphaFoldDB" id="A0A370GK11"/>
<dbReference type="PROSITE" id="PS50112">
    <property type="entry name" value="PAS"/>
    <property type="match status" value="1"/>
</dbReference>
<keyword evidence="1" id="KW-0378">Hydrolase</keyword>
<evidence type="ECO:0000259" key="3">
    <source>
        <dbReference type="PROSITE" id="PS50112"/>
    </source>
</evidence>
<evidence type="ECO:0000313" key="7">
    <source>
        <dbReference type="EMBL" id="RDI42283.1"/>
    </source>
</evidence>
<dbReference type="PROSITE" id="PS50113">
    <property type="entry name" value="PAC"/>
    <property type="match status" value="1"/>
</dbReference>
<dbReference type="InterPro" id="IPR035965">
    <property type="entry name" value="PAS-like_dom_sf"/>
</dbReference>
<dbReference type="CDD" id="cd16434">
    <property type="entry name" value="CheB-CheR_fusion"/>
    <property type="match status" value="1"/>
</dbReference>
<organism evidence="7 8">
    <name type="scientific">Falsibacillus pallidus</name>
    <dbReference type="NCBI Taxonomy" id="493781"/>
    <lineage>
        <taxon>Bacteria</taxon>
        <taxon>Bacillati</taxon>
        <taxon>Bacillota</taxon>
        <taxon>Bacilli</taxon>
        <taxon>Bacillales</taxon>
        <taxon>Bacillaceae</taxon>
        <taxon>Falsibacillus</taxon>
    </lineage>
</organism>
<dbReference type="CDD" id="cd00130">
    <property type="entry name" value="PAS"/>
    <property type="match status" value="1"/>
</dbReference>
<evidence type="ECO:0000313" key="8">
    <source>
        <dbReference type="Proteomes" id="UP000255326"/>
    </source>
</evidence>
<dbReference type="NCBIfam" id="TIGR00229">
    <property type="entry name" value="sensory_box"/>
    <property type="match status" value="1"/>
</dbReference>
<feature type="domain" description="CheR-type methyltransferase" evidence="6">
    <location>
        <begin position="191"/>
        <end position="465"/>
    </location>
</feature>
<feature type="active site" evidence="1">
    <location>
        <position position="17"/>
    </location>
</feature>
<dbReference type="SUPFAM" id="SSF55785">
    <property type="entry name" value="PYP-like sensor domain (PAS domain)"/>
    <property type="match status" value="2"/>
</dbReference>